<comment type="caution">
    <text evidence="2">The sequence shown here is derived from an EMBL/GenBank/DDBJ whole genome shotgun (WGS) entry which is preliminary data.</text>
</comment>
<dbReference type="EMBL" id="QGDT01000014">
    <property type="protein sequence ID" value="PWJ55272.1"/>
    <property type="molecule type" value="Genomic_DNA"/>
</dbReference>
<dbReference type="Proteomes" id="UP000245880">
    <property type="component" value="Unassembled WGS sequence"/>
</dbReference>
<organism evidence="2 3">
    <name type="scientific">Dyadobacter jejuensis</name>
    <dbReference type="NCBI Taxonomy" id="1082580"/>
    <lineage>
        <taxon>Bacteria</taxon>
        <taxon>Pseudomonadati</taxon>
        <taxon>Bacteroidota</taxon>
        <taxon>Cytophagia</taxon>
        <taxon>Cytophagales</taxon>
        <taxon>Spirosomataceae</taxon>
        <taxon>Dyadobacter</taxon>
    </lineage>
</organism>
<evidence type="ECO:0000313" key="2">
    <source>
        <dbReference type="EMBL" id="PWJ55272.1"/>
    </source>
</evidence>
<keyword evidence="1" id="KW-0812">Transmembrane</keyword>
<evidence type="ECO:0000256" key="1">
    <source>
        <dbReference type="SAM" id="Phobius"/>
    </source>
</evidence>
<keyword evidence="1" id="KW-1133">Transmembrane helix</keyword>
<dbReference type="AlphaFoldDB" id="A0A316ACF9"/>
<sequence>MRHYLYIIPVLGLPRPHNSPKLATKGLGALCALILWLSIGLAEAQVNQQPVGYFLNDSLVIGRPVYFSLSYRHATTDEIFFPDSTYDFAPFEMVGKKTFSSVTDGGLTLDSALYELTSFEVATIQSLRLPLFLYNGRDCTQIFCKPDTLFLKNADRILLQNQTAVEPMAVLVPLEDEFNVSVALGTLALVIGFGTLIYWVFGRDIYKQWQLLKLQRRHLEYLRSFNRLLRSTREKENTKDAEKAIIIWKNYLERLEKKPFATYTTREIIDNMPDAKLAEALRNLDGIIYGQVKSSKMNVFLEVLKDGGTKIYKNRRKQILERQSA</sequence>
<keyword evidence="1" id="KW-0472">Membrane</keyword>
<reference evidence="2 3" key="1">
    <citation type="submission" date="2018-03" db="EMBL/GenBank/DDBJ databases">
        <title>Genomic Encyclopedia of Archaeal and Bacterial Type Strains, Phase II (KMG-II): from individual species to whole genera.</title>
        <authorList>
            <person name="Goeker M."/>
        </authorList>
    </citation>
    <scope>NUCLEOTIDE SEQUENCE [LARGE SCALE GENOMIC DNA]</scope>
    <source>
        <strain evidence="2 3">DSM 100346</strain>
    </source>
</reference>
<feature type="transmembrane region" description="Helical" evidence="1">
    <location>
        <begin position="178"/>
        <end position="201"/>
    </location>
</feature>
<keyword evidence="3" id="KW-1185">Reference proteome</keyword>
<accession>A0A316ACF9</accession>
<dbReference type="RefSeq" id="WP_229203476.1">
    <property type="nucleotide sequence ID" value="NZ_QGDT01000014.1"/>
</dbReference>
<evidence type="ECO:0000313" key="3">
    <source>
        <dbReference type="Proteomes" id="UP000245880"/>
    </source>
</evidence>
<gene>
    <name evidence="2" type="ORF">CLV98_11441</name>
</gene>
<proteinExistence type="predicted"/>
<name>A0A316ACF9_9BACT</name>
<protein>
    <submittedName>
        <fullName evidence="2">Uncharacterized protein</fullName>
    </submittedName>
</protein>